<evidence type="ECO:0000313" key="3">
    <source>
        <dbReference type="Proteomes" id="UP000008021"/>
    </source>
</evidence>
<evidence type="ECO:0000256" key="1">
    <source>
        <dbReference type="SAM" id="MobiDB-lite"/>
    </source>
</evidence>
<dbReference type="HOGENOM" id="CLU_1613439_0_0_1"/>
<dbReference type="Proteomes" id="UP000008021">
    <property type="component" value="Chromosome 2"/>
</dbReference>
<dbReference type="Gramene" id="OMERI02G00790.1">
    <property type="protein sequence ID" value="OMERI02G00790.1"/>
    <property type="gene ID" value="OMERI02G00790"/>
</dbReference>
<organism evidence="2">
    <name type="scientific">Oryza meridionalis</name>
    <dbReference type="NCBI Taxonomy" id="40149"/>
    <lineage>
        <taxon>Eukaryota</taxon>
        <taxon>Viridiplantae</taxon>
        <taxon>Streptophyta</taxon>
        <taxon>Embryophyta</taxon>
        <taxon>Tracheophyta</taxon>
        <taxon>Spermatophyta</taxon>
        <taxon>Magnoliopsida</taxon>
        <taxon>Liliopsida</taxon>
        <taxon>Poales</taxon>
        <taxon>Poaceae</taxon>
        <taxon>BOP clade</taxon>
        <taxon>Oryzoideae</taxon>
        <taxon>Oryzeae</taxon>
        <taxon>Oryzinae</taxon>
        <taxon>Oryza</taxon>
    </lineage>
</organism>
<proteinExistence type="predicted"/>
<keyword evidence="3" id="KW-1185">Reference proteome</keyword>
<feature type="region of interest" description="Disordered" evidence="1">
    <location>
        <begin position="125"/>
        <end position="165"/>
    </location>
</feature>
<evidence type="ECO:0000313" key="2">
    <source>
        <dbReference type="EnsemblPlants" id="OMERI02G00790.1"/>
    </source>
</evidence>
<reference evidence="2" key="1">
    <citation type="submission" date="2015-04" db="UniProtKB">
        <authorList>
            <consortium name="EnsemblPlants"/>
        </authorList>
    </citation>
    <scope>IDENTIFICATION</scope>
</reference>
<protein>
    <submittedName>
        <fullName evidence="2">Uncharacterized protein</fullName>
    </submittedName>
</protein>
<sequence length="165" mass="18183">MDLGGILDSNASRLSSLVPRMVIFLRMAEVWRMISGPDCGSEPLSAIMEVTSSASLDASLYSLTHGSEDDAIPSFLPTQSTQNHQVTTSQNSSRIQFNPQNPQESSIPKRYLSLTTSEILNHEEMGTDREAESAIEREEREGWIGEPGGSVENGFFVDEMDSRAR</sequence>
<accession>A0A0E0CDZ3</accession>
<reference evidence="2" key="2">
    <citation type="submission" date="2018-05" db="EMBL/GenBank/DDBJ databases">
        <title>OmerRS3 (Oryza meridionalis Reference Sequence Version 3).</title>
        <authorList>
            <person name="Zhang J."/>
            <person name="Kudrna D."/>
            <person name="Lee S."/>
            <person name="Talag J."/>
            <person name="Welchert J."/>
            <person name="Wing R.A."/>
        </authorList>
    </citation>
    <scope>NUCLEOTIDE SEQUENCE [LARGE SCALE GENOMIC DNA]</scope>
    <source>
        <strain evidence="2">cv. OR44</strain>
    </source>
</reference>
<feature type="compositionally biased region" description="Basic and acidic residues" evidence="1">
    <location>
        <begin position="125"/>
        <end position="143"/>
    </location>
</feature>
<dbReference type="EnsemblPlants" id="OMERI02G00790.1">
    <property type="protein sequence ID" value="OMERI02G00790.1"/>
    <property type="gene ID" value="OMERI02G00790"/>
</dbReference>
<name>A0A0E0CDZ3_9ORYZ</name>
<dbReference type="AlphaFoldDB" id="A0A0E0CDZ3"/>